<dbReference type="EMBL" id="RHHN01000057">
    <property type="protein sequence ID" value="RNB52146.1"/>
    <property type="molecule type" value="Genomic_DNA"/>
</dbReference>
<organism evidence="2 3">
    <name type="scientific">Brevibacillus agri</name>
    <dbReference type="NCBI Taxonomy" id="51101"/>
    <lineage>
        <taxon>Bacteria</taxon>
        <taxon>Bacillati</taxon>
        <taxon>Bacillota</taxon>
        <taxon>Bacilli</taxon>
        <taxon>Bacillales</taxon>
        <taxon>Paenibacillaceae</taxon>
        <taxon>Brevibacillus</taxon>
    </lineage>
</organism>
<dbReference type="GeneID" id="82810837"/>
<name>A0A3M8ALP9_9BACL</name>
<dbReference type="Proteomes" id="UP000317180">
    <property type="component" value="Unassembled WGS sequence"/>
</dbReference>
<dbReference type="Gene3D" id="3.10.450.50">
    <property type="match status" value="1"/>
</dbReference>
<proteinExistence type="predicted"/>
<dbReference type="EMBL" id="BJOD01000011">
    <property type="protein sequence ID" value="GED25162.1"/>
    <property type="molecule type" value="Genomic_DNA"/>
</dbReference>
<reference evidence="2 3" key="1">
    <citation type="submission" date="2018-10" db="EMBL/GenBank/DDBJ databases">
        <title>Phylogenomics of Brevibacillus.</title>
        <authorList>
            <person name="Dunlap C."/>
        </authorList>
    </citation>
    <scope>NUCLEOTIDE SEQUENCE [LARGE SCALE GENOMIC DNA]</scope>
    <source>
        <strain evidence="2 3">NRRL NRS 1219</strain>
    </source>
</reference>
<dbReference type="SUPFAM" id="SSF54427">
    <property type="entry name" value="NTF2-like"/>
    <property type="match status" value="1"/>
</dbReference>
<comment type="caution">
    <text evidence="2">The sequence shown here is derived from an EMBL/GenBank/DDBJ whole genome shotgun (WGS) entry which is preliminary data.</text>
</comment>
<evidence type="ECO:0000313" key="2">
    <source>
        <dbReference type="EMBL" id="RNB52146.1"/>
    </source>
</evidence>
<keyword evidence="4" id="KW-1185">Reference proteome</keyword>
<evidence type="ECO:0008006" key="5">
    <source>
        <dbReference type="Google" id="ProtNLM"/>
    </source>
</evidence>
<dbReference type="AlphaFoldDB" id="A0A3M8ALP9"/>
<reference evidence="1 4" key="2">
    <citation type="submission" date="2019-06" db="EMBL/GenBank/DDBJ databases">
        <title>Whole genome shotgun sequence of Brevibacillus agri NBRC 15538.</title>
        <authorList>
            <person name="Hosoyama A."/>
            <person name="Uohara A."/>
            <person name="Ohji S."/>
            <person name="Ichikawa N."/>
        </authorList>
    </citation>
    <scope>NUCLEOTIDE SEQUENCE [LARGE SCALE GENOMIC DNA]</scope>
    <source>
        <strain evidence="1 4">NBRC 15538</strain>
    </source>
</reference>
<protein>
    <recommendedName>
        <fullName evidence="5">Nuclear transport factor 2 family protein</fullName>
    </recommendedName>
</protein>
<dbReference type="RefSeq" id="WP_005829166.1">
    <property type="nucleotide sequence ID" value="NZ_BJOD01000011.1"/>
</dbReference>
<dbReference type="OrthoDB" id="8684708at2"/>
<dbReference type="InterPro" id="IPR032710">
    <property type="entry name" value="NTF2-like_dom_sf"/>
</dbReference>
<accession>A0A3M8ALP9</accession>
<gene>
    <name evidence="1" type="ORF">BAG01nite_12640</name>
    <name evidence="2" type="ORF">EB820_19190</name>
</gene>
<dbReference type="Proteomes" id="UP000276178">
    <property type="component" value="Unassembled WGS sequence"/>
</dbReference>
<sequence>MNGQLPEAIETYFQASNSYDSNLLAKCFTEDAILYDEGLACHVHGSSVIELHIVDINKNLLIQTDVANAVEKMGKRLSLQQFPETLTEAHWRLITIHRETPEDCQAKNRFGR</sequence>
<evidence type="ECO:0000313" key="1">
    <source>
        <dbReference type="EMBL" id="GED25162.1"/>
    </source>
</evidence>
<evidence type="ECO:0000313" key="4">
    <source>
        <dbReference type="Proteomes" id="UP000317180"/>
    </source>
</evidence>
<evidence type="ECO:0000313" key="3">
    <source>
        <dbReference type="Proteomes" id="UP000276178"/>
    </source>
</evidence>